<protein>
    <submittedName>
        <fullName evidence="5">Calponin domain containing protein</fullName>
    </submittedName>
</protein>
<keyword evidence="1" id="KW-0677">Repeat</keyword>
<dbReference type="SUPFAM" id="SSF47576">
    <property type="entry name" value="Calponin-homology domain, CH-domain"/>
    <property type="match status" value="1"/>
</dbReference>
<dbReference type="RefSeq" id="XP_004339952.1">
    <property type="nucleotide sequence ID" value="XM_004339904.1"/>
</dbReference>
<dbReference type="GO" id="GO:0051017">
    <property type="term" value="P:actin filament bundle assembly"/>
    <property type="evidence" value="ECO:0007669"/>
    <property type="project" value="InterPro"/>
</dbReference>
<dbReference type="InterPro" id="IPR036872">
    <property type="entry name" value="CH_dom_sf"/>
</dbReference>
<dbReference type="Proteomes" id="UP000011083">
    <property type="component" value="Unassembled WGS sequence"/>
</dbReference>
<feature type="domain" description="Calponin-homology (CH)" evidence="4">
    <location>
        <begin position="25"/>
        <end position="141"/>
    </location>
</feature>
<feature type="region of interest" description="Disordered" evidence="3">
    <location>
        <begin position="477"/>
        <end position="522"/>
    </location>
</feature>
<accession>L8H0P2</accession>
<feature type="region of interest" description="Disordered" evidence="3">
    <location>
        <begin position="359"/>
        <end position="455"/>
    </location>
</feature>
<dbReference type="Gene3D" id="1.10.418.10">
    <property type="entry name" value="Calponin-like domain"/>
    <property type="match status" value="2"/>
</dbReference>
<dbReference type="OrthoDB" id="2157866at2759"/>
<evidence type="ECO:0000256" key="2">
    <source>
        <dbReference type="ARBA" id="ARBA00023203"/>
    </source>
</evidence>
<dbReference type="CDD" id="cd21217">
    <property type="entry name" value="CH_PLS_FIM_rpt1"/>
    <property type="match status" value="1"/>
</dbReference>
<evidence type="ECO:0000256" key="3">
    <source>
        <dbReference type="SAM" id="MobiDB-lite"/>
    </source>
</evidence>
<evidence type="ECO:0000256" key="1">
    <source>
        <dbReference type="ARBA" id="ARBA00022737"/>
    </source>
</evidence>
<dbReference type="PROSITE" id="PS50021">
    <property type="entry name" value="CH"/>
    <property type="match status" value="2"/>
</dbReference>
<name>L8H0P2_ACACF</name>
<gene>
    <name evidence="5" type="ORF">ACA1_208130</name>
</gene>
<dbReference type="InterPro" id="IPR001715">
    <property type="entry name" value="CH_dom"/>
</dbReference>
<dbReference type="GeneID" id="14918758"/>
<dbReference type="GO" id="GO:0051639">
    <property type="term" value="P:actin filament network formation"/>
    <property type="evidence" value="ECO:0007669"/>
    <property type="project" value="TreeGrafter"/>
</dbReference>
<evidence type="ECO:0000313" key="5">
    <source>
        <dbReference type="EMBL" id="ELR17936.1"/>
    </source>
</evidence>
<dbReference type="SMART" id="SM00033">
    <property type="entry name" value="CH"/>
    <property type="match status" value="2"/>
</dbReference>
<reference evidence="5 6" key="1">
    <citation type="journal article" date="2013" name="Genome Biol.">
        <title>Genome of Acanthamoeba castellanii highlights extensive lateral gene transfer and early evolution of tyrosine kinase signaling.</title>
        <authorList>
            <person name="Clarke M."/>
            <person name="Lohan A.J."/>
            <person name="Liu B."/>
            <person name="Lagkouvardos I."/>
            <person name="Roy S."/>
            <person name="Zafar N."/>
            <person name="Bertelli C."/>
            <person name="Schilde C."/>
            <person name="Kianianmomeni A."/>
            <person name="Burglin T.R."/>
            <person name="Frech C."/>
            <person name="Turcotte B."/>
            <person name="Kopec K.O."/>
            <person name="Synnott J.M."/>
            <person name="Choo C."/>
            <person name="Paponov I."/>
            <person name="Finkler A."/>
            <person name="Soon Heng Tan C."/>
            <person name="Hutchins A.P."/>
            <person name="Weinmeier T."/>
            <person name="Rattei T."/>
            <person name="Chu J.S."/>
            <person name="Gimenez G."/>
            <person name="Irimia M."/>
            <person name="Rigden D.J."/>
            <person name="Fitzpatrick D.A."/>
            <person name="Lorenzo-Morales J."/>
            <person name="Bateman A."/>
            <person name="Chiu C.H."/>
            <person name="Tang P."/>
            <person name="Hegemann P."/>
            <person name="Fromm H."/>
            <person name="Raoult D."/>
            <person name="Greub G."/>
            <person name="Miranda-Saavedra D."/>
            <person name="Chen N."/>
            <person name="Nash P."/>
            <person name="Ginger M.L."/>
            <person name="Horn M."/>
            <person name="Schaap P."/>
            <person name="Caler L."/>
            <person name="Loftus B."/>
        </authorList>
    </citation>
    <scope>NUCLEOTIDE SEQUENCE [LARGE SCALE GENOMIC DNA]</scope>
    <source>
        <strain evidence="5 6">Neff</strain>
    </source>
</reference>
<dbReference type="EMBL" id="KB007966">
    <property type="protein sequence ID" value="ELR17936.1"/>
    <property type="molecule type" value="Genomic_DNA"/>
</dbReference>
<organism evidence="5 6">
    <name type="scientific">Acanthamoeba castellanii (strain ATCC 30010 / Neff)</name>
    <dbReference type="NCBI Taxonomy" id="1257118"/>
    <lineage>
        <taxon>Eukaryota</taxon>
        <taxon>Amoebozoa</taxon>
        <taxon>Discosea</taxon>
        <taxon>Longamoebia</taxon>
        <taxon>Centramoebida</taxon>
        <taxon>Acanthamoebidae</taxon>
        <taxon>Acanthamoeba</taxon>
    </lineage>
</organism>
<feature type="compositionally biased region" description="Basic and acidic residues" evidence="3">
    <location>
        <begin position="371"/>
        <end position="433"/>
    </location>
</feature>
<dbReference type="GO" id="GO:0005737">
    <property type="term" value="C:cytoplasm"/>
    <property type="evidence" value="ECO:0007669"/>
    <property type="project" value="TreeGrafter"/>
</dbReference>
<keyword evidence="2" id="KW-0009">Actin-binding</keyword>
<dbReference type="InterPro" id="IPR039959">
    <property type="entry name" value="Fimbrin/Plastin"/>
</dbReference>
<evidence type="ECO:0000259" key="4">
    <source>
        <dbReference type="PROSITE" id="PS50021"/>
    </source>
</evidence>
<feature type="domain" description="Calponin-homology (CH)" evidence="4">
    <location>
        <begin position="185"/>
        <end position="289"/>
    </location>
</feature>
<dbReference type="STRING" id="1257118.L8H0P2"/>
<dbReference type="OMA" id="FIMFINS"/>
<feature type="compositionally biased region" description="Basic and acidic residues" evidence="3">
    <location>
        <begin position="440"/>
        <end position="455"/>
    </location>
</feature>
<dbReference type="GO" id="GO:0032432">
    <property type="term" value="C:actin filament bundle"/>
    <property type="evidence" value="ECO:0007669"/>
    <property type="project" value="TreeGrafter"/>
</dbReference>
<dbReference type="KEGG" id="acan:ACA1_208130"/>
<dbReference type="Pfam" id="PF00307">
    <property type="entry name" value="CH"/>
    <property type="match status" value="2"/>
</dbReference>
<dbReference type="AlphaFoldDB" id="L8H0P2"/>
<dbReference type="GO" id="GO:0051015">
    <property type="term" value="F:actin filament binding"/>
    <property type="evidence" value="ECO:0007669"/>
    <property type="project" value="InterPro"/>
</dbReference>
<proteinExistence type="predicted"/>
<dbReference type="PANTHER" id="PTHR19961">
    <property type="entry name" value="FIMBRIN/PLASTIN"/>
    <property type="match status" value="1"/>
</dbReference>
<sequence>MGEPQEQQGTKAMMVMGSTYHSYTAGEKRAFCIRTNQLLAGDPDLQDMLPMDPDSKDLFDVVSKGILLCKLIEKVAPGTMDKRKTNLRAKDIFNVMINHNAAIEAAKEAGCNIVNIGPQDFVDKQEHLILAFIWQLLKLELLRGVNEVQMAEYFIEAEMTKADVASVEGAHIEATATATASSAKKSPEMALLRWFNALLHRVEPKVPEVRNFGEDIKGSEAYIVLMNQISPDMCSLDGLNIPDLDQRAEFVVANAFKLGCNPFVTPYDIVQGNRKLNLAFTATLFHKYAECAEKRRHDDLVIQAREEALRKKQEELEAIQREEEERRRREEEELARIEQERLEEEERVRREEEEREAAERAAVAAAQAAEEAERARLDAEAQSLRDEEARLQREAEAEETRLRAEAEAEARAKLDEEARVRAEAEAEEARMQEEAQSAQRQEEEAARCKEERRREEAARLERIAEEERERFRKLRHEEERERMRKIEEAQRKEDQEAEYREEAQRKRKEVEDKKRQQIEQRETERSECPVVLFVTDAPEEFAAAEAHLTSQGRNAMFCTMEDVLELIERTQSDHIVLTGLFNTNEEDHDAELDVASSIVEKYGEKKKVICFNSIIQKKPILQKRCEAFGLSPVKRGNTLWKLLGIKDAPLQGAKPKTTTKA</sequence>
<dbReference type="GO" id="GO:0005884">
    <property type="term" value="C:actin filament"/>
    <property type="evidence" value="ECO:0007669"/>
    <property type="project" value="TreeGrafter"/>
</dbReference>
<feature type="compositionally biased region" description="Low complexity" evidence="3">
    <location>
        <begin position="360"/>
        <end position="369"/>
    </location>
</feature>
<evidence type="ECO:0000313" key="6">
    <source>
        <dbReference type="Proteomes" id="UP000011083"/>
    </source>
</evidence>
<dbReference type="VEuPathDB" id="AmoebaDB:ACA1_208130"/>
<dbReference type="PANTHER" id="PTHR19961:SF18">
    <property type="entry name" value="FI19014P1"/>
    <property type="match status" value="1"/>
</dbReference>
<keyword evidence="6" id="KW-1185">Reference proteome</keyword>